<comment type="caution">
    <text evidence="3">The sequence shown here is derived from an EMBL/GenBank/DDBJ whole genome shotgun (WGS) entry which is preliminary data.</text>
</comment>
<dbReference type="Pfam" id="PF00535">
    <property type="entry name" value="Glycos_transf_2"/>
    <property type="match status" value="1"/>
</dbReference>
<dbReference type="InterPro" id="IPR050834">
    <property type="entry name" value="Glycosyltransf_2"/>
</dbReference>
<dbReference type="PANTHER" id="PTHR43685">
    <property type="entry name" value="GLYCOSYLTRANSFERASE"/>
    <property type="match status" value="1"/>
</dbReference>
<sequence>MMTGTNLSIRSSPAQERGGRGIQRPPDVHVGTWGDGRLEVLIQQLWPTGYSRPVLTRPRGCTSAAPRVSVVVPCYNYGRYLEACVDSVLGQPGVDVDVLIIDDASPDGSGLMAESVAAQRPRVRVLHNPVNRGHIATYNIGFSHVDGDYVLLLSADDMLTPGALSRAVRLMEEFPSVGFVYGWSLDVIDDVLPVARTKTLTWSVWDGKDWLEDNCRRATNVIRSSDAVFRRSLLDRVGGYREDLPHSGDHEWWLRAAQVADVGRLGGVDQLYYRLHGSNMSRTQYASALANLHETRKAFDAALSADVGSDEENLERLRQIAYRALARKALWLAVWEYMSSPDGVDNSPAYREFALSVFPGVAETRWWRALTRREAVGRDRARKMLAFRARERVRDLEGRFAWHRNRIVGV</sequence>
<keyword evidence="3" id="KW-0808">Transferase</keyword>
<protein>
    <submittedName>
        <fullName evidence="3">Glycosyl transferase family 2</fullName>
    </submittedName>
</protein>
<dbReference type="InterPro" id="IPR029044">
    <property type="entry name" value="Nucleotide-diphossugar_trans"/>
</dbReference>
<evidence type="ECO:0000313" key="3">
    <source>
        <dbReference type="EMBL" id="PWW21380.1"/>
    </source>
</evidence>
<feature type="region of interest" description="Disordered" evidence="1">
    <location>
        <begin position="1"/>
        <end position="30"/>
    </location>
</feature>
<evidence type="ECO:0000259" key="2">
    <source>
        <dbReference type="Pfam" id="PF00535"/>
    </source>
</evidence>
<dbReference type="Proteomes" id="UP000246661">
    <property type="component" value="Unassembled WGS sequence"/>
</dbReference>
<proteinExistence type="predicted"/>
<dbReference type="Gene3D" id="3.90.550.10">
    <property type="entry name" value="Spore Coat Polysaccharide Biosynthesis Protein SpsA, Chain A"/>
    <property type="match status" value="1"/>
</dbReference>
<dbReference type="SUPFAM" id="SSF53448">
    <property type="entry name" value="Nucleotide-diphospho-sugar transferases"/>
    <property type="match status" value="1"/>
</dbReference>
<dbReference type="GO" id="GO:0016740">
    <property type="term" value="F:transferase activity"/>
    <property type="evidence" value="ECO:0007669"/>
    <property type="project" value="UniProtKB-KW"/>
</dbReference>
<reference evidence="4" key="1">
    <citation type="submission" date="2018-05" db="EMBL/GenBank/DDBJ databases">
        <authorList>
            <person name="Klenk H.-P."/>
            <person name="Huntemann M."/>
            <person name="Clum A."/>
            <person name="Pillay M."/>
            <person name="Palaniappan K."/>
            <person name="Varghese N."/>
            <person name="Mikhailova N."/>
            <person name="Stamatis D."/>
            <person name="Reddy T."/>
            <person name="Daum C."/>
            <person name="Shapiro N."/>
            <person name="Ivanova N."/>
            <person name="Kyrpides N."/>
            <person name="Woyke T."/>
        </authorList>
    </citation>
    <scope>NUCLEOTIDE SEQUENCE [LARGE SCALE GENOMIC DNA]</scope>
    <source>
        <strain evidence="4">DSM 45417</strain>
    </source>
</reference>
<gene>
    <name evidence="3" type="ORF">JD79_00509</name>
</gene>
<evidence type="ECO:0000313" key="4">
    <source>
        <dbReference type="Proteomes" id="UP000246661"/>
    </source>
</evidence>
<keyword evidence="4" id="KW-1185">Reference proteome</keyword>
<evidence type="ECO:0000256" key="1">
    <source>
        <dbReference type="SAM" id="MobiDB-lite"/>
    </source>
</evidence>
<dbReference type="InterPro" id="IPR001173">
    <property type="entry name" value="Glyco_trans_2-like"/>
</dbReference>
<feature type="compositionally biased region" description="Polar residues" evidence="1">
    <location>
        <begin position="1"/>
        <end position="14"/>
    </location>
</feature>
<organism evidence="3 4">
    <name type="scientific">Geodermatophilus normandii</name>
    <dbReference type="NCBI Taxonomy" id="1137989"/>
    <lineage>
        <taxon>Bacteria</taxon>
        <taxon>Bacillati</taxon>
        <taxon>Actinomycetota</taxon>
        <taxon>Actinomycetes</taxon>
        <taxon>Geodermatophilales</taxon>
        <taxon>Geodermatophilaceae</taxon>
        <taxon>Geodermatophilus</taxon>
    </lineage>
</organism>
<feature type="domain" description="Glycosyltransferase 2-like" evidence="2">
    <location>
        <begin position="69"/>
        <end position="184"/>
    </location>
</feature>
<dbReference type="AlphaFoldDB" id="A0A317QIF7"/>
<dbReference type="PANTHER" id="PTHR43685:SF2">
    <property type="entry name" value="GLYCOSYLTRANSFERASE 2-LIKE DOMAIN-CONTAINING PROTEIN"/>
    <property type="match status" value="1"/>
</dbReference>
<accession>A0A317QIF7</accession>
<dbReference type="OrthoDB" id="4529776at2"/>
<name>A0A317QIF7_9ACTN</name>
<dbReference type="EMBL" id="QGTX01000001">
    <property type="protein sequence ID" value="PWW21380.1"/>
    <property type="molecule type" value="Genomic_DNA"/>
</dbReference>